<feature type="signal peptide" evidence="2">
    <location>
        <begin position="1"/>
        <end position="20"/>
    </location>
</feature>
<evidence type="ECO:0000313" key="3">
    <source>
        <dbReference type="EMBL" id="KAK1756580.1"/>
    </source>
</evidence>
<accession>A0AAJ0BEW1</accession>
<dbReference type="AlphaFoldDB" id="A0AAJ0BEW1"/>
<feature type="compositionally biased region" description="Low complexity" evidence="1">
    <location>
        <begin position="179"/>
        <end position="211"/>
    </location>
</feature>
<dbReference type="Proteomes" id="UP001239445">
    <property type="component" value="Unassembled WGS sequence"/>
</dbReference>
<evidence type="ECO:0000313" key="4">
    <source>
        <dbReference type="Proteomes" id="UP001239445"/>
    </source>
</evidence>
<organism evidence="3 4">
    <name type="scientific">Echria macrotheca</name>
    <dbReference type="NCBI Taxonomy" id="438768"/>
    <lineage>
        <taxon>Eukaryota</taxon>
        <taxon>Fungi</taxon>
        <taxon>Dikarya</taxon>
        <taxon>Ascomycota</taxon>
        <taxon>Pezizomycotina</taxon>
        <taxon>Sordariomycetes</taxon>
        <taxon>Sordariomycetidae</taxon>
        <taxon>Sordariales</taxon>
        <taxon>Schizotheciaceae</taxon>
        <taxon>Echria</taxon>
    </lineage>
</organism>
<feature type="compositionally biased region" description="Polar residues" evidence="1">
    <location>
        <begin position="163"/>
        <end position="172"/>
    </location>
</feature>
<dbReference type="EMBL" id="MU839832">
    <property type="protein sequence ID" value="KAK1756580.1"/>
    <property type="molecule type" value="Genomic_DNA"/>
</dbReference>
<protein>
    <recommendedName>
        <fullName evidence="5">Infection structure specific protein</fullName>
    </recommendedName>
</protein>
<sequence>MKLLNDVLIIAAFGASAATAAVATTATTATTTSPPGAAITRMCVSKYQSLRADYPEDQNLVPWLSSEVTSLLGILTATNVCDLEDFVRTATPPPSLSSDWSKQLSMASSWMSQKSPEIASLVSSSCSEFGFLFEGFTVTDKAGCESLERKYGSGMLGTVGSVGPTSEGTGSTDGPLLVPATSTPSSSPTTSTTITVSGAASSSKSGNGVAGPRETGALVGAAAAALVGAMALM</sequence>
<feature type="chain" id="PRO_5042566662" description="Infection structure specific protein" evidence="2">
    <location>
        <begin position="21"/>
        <end position="233"/>
    </location>
</feature>
<gene>
    <name evidence="3" type="ORF">QBC47DRAFT_380214</name>
</gene>
<keyword evidence="4" id="KW-1185">Reference proteome</keyword>
<evidence type="ECO:0000256" key="2">
    <source>
        <dbReference type="SAM" id="SignalP"/>
    </source>
</evidence>
<comment type="caution">
    <text evidence="3">The sequence shown here is derived from an EMBL/GenBank/DDBJ whole genome shotgun (WGS) entry which is preliminary data.</text>
</comment>
<name>A0AAJ0BEW1_9PEZI</name>
<proteinExistence type="predicted"/>
<feature type="region of interest" description="Disordered" evidence="1">
    <location>
        <begin position="161"/>
        <end position="211"/>
    </location>
</feature>
<reference evidence="3" key="1">
    <citation type="submission" date="2023-06" db="EMBL/GenBank/DDBJ databases">
        <title>Genome-scale phylogeny and comparative genomics of the fungal order Sordariales.</title>
        <authorList>
            <consortium name="Lawrence Berkeley National Laboratory"/>
            <person name="Hensen N."/>
            <person name="Bonometti L."/>
            <person name="Westerberg I."/>
            <person name="Brannstrom I.O."/>
            <person name="Guillou S."/>
            <person name="Cros-Aarteil S."/>
            <person name="Calhoun S."/>
            <person name="Haridas S."/>
            <person name="Kuo A."/>
            <person name="Mondo S."/>
            <person name="Pangilinan J."/>
            <person name="Riley R."/>
            <person name="Labutti K."/>
            <person name="Andreopoulos B."/>
            <person name="Lipzen A."/>
            <person name="Chen C."/>
            <person name="Yanf M."/>
            <person name="Daum C."/>
            <person name="Ng V."/>
            <person name="Clum A."/>
            <person name="Steindorff A."/>
            <person name="Ohm R."/>
            <person name="Martin F."/>
            <person name="Silar P."/>
            <person name="Natvig D."/>
            <person name="Lalanne C."/>
            <person name="Gautier V."/>
            <person name="Ament-Velasquez S.L."/>
            <person name="Kruys A."/>
            <person name="Hutchinson M.I."/>
            <person name="Powell A.J."/>
            <person name="Barry K."/>
            <person name="Miller A.N."/>
            <person name="Grigoriev I.V."/>
            <person name="Debuchy R."/>
            <person name="Gladieux P."/>
            <person name="Thoren M.H."/>
            <person name="Johannesson H."/>
        </authorList>
    </citation>
    <scope>NUCLEOTIDE SEQUENCE</scope>
    <source>
        <strain evidence="3">PSN4</strain>
    </source>
</reference>
<keyword evidence="2" id="KW-0732">Signal</keyword>
<evidence type="ECO:0008006" key="5">
    <source>
        <dbReference type="Google" id="ProtNLM"/>
    </source>
</evidence>
<evidence type="ECO:0000256" key="1">
    <source>
        <dbReference type="SAM" id="MobiDB-lite"/>
    </source>
</evidence>